<evidence type="ECO:0000256" key="1">
    <source>
        <dbReference type="SAM" id="Phobius"/>
    </source>
</evidence>
<keyword evidence="1" id="KW-0472">Membrane</keyword>
<comment type="caution">
    <text evidence="2">The sequence shown here is derived from an EMBL/GenBank/DDBJ whole genome shotgun (WGS) entry which is preliminary data.</text>
</comment>
<sequence>MASKFLQLYVYDLLLGSVAAFYVLMVPYTKLKKASTFSMIIWSFQVLFLALLSVSFVACKNEGIACVNFRISNCISSATAEVAKDL</sequence>
<proteinExistence type="predicted"/>
<dbReference type="AlphaFoldDB" id="A0A6A3CV72"/>
<keyword evidence="1" id="KW-1133">Transmembrane helix</keyword>
<gene>
    <name evidence="2" type="ORF">F3Y22_tig00001120pilonHSYRG00019</name>
</gene>
<reference evidence="2" key="1">
    <citation type="submission" date="2019-09" db="EMBL/GenBank/DDBJ databases">
        <title>Draft genome information of white flower Hibiscus syriacus.</title>
        <authorList>
            <person name="Kim Y.-M."/>
        </authorList>
    </citation>
    <scope>NUCLEOTIDE SEQUENCE [LARGE SCALE GENOMIC DNA]</scope>
    <source>
        <strain evidence="2">YM2019G1</strain>
    </source>
</reference>
<dbReference type="Proteomes" id="UP000436088">
    <property type="component" value="Unassembled WGS sequence"/>
</dbReference>
<evidence type="ECO:0000313" key="2">
    <source>
        <dbReference type="EMBL" id="KAE8733465.1"/>
    </source>
</evidence>
<evidence type="ECO:0000313" key="3">
    <source>
        <dbReference type="Proteomes" id="UP000436088"/>
    </source>
</evidence>
<protein>
    <submittedName>
        <fullName evidence="2">Uncharacterized protein</fullName>
    </submittedName>
</protein>
<feature type="transmembrane region" description="Helical" evidence="1">
    <location>
        <begin position="6"/>
        <end position="25"/>
    </location>
</feature>
<keyword evidence="3" id="KW-1185">Reference proteome</keyword>
<name>A0A6A3CV72_HIBSY</name>
<keyword evidence="1" id="KW-0812">Transmembrane</keyword>
<accession>A0A6A3CV72</accession>
<dbReference type="EMBL" id="VEPZ02000094">
    <property type="protein sequence ID" value="KAE8733465.1"/>
    <property type="molecule type" value="Genomic_DNA"/>
</dbReference>
<feature type="transmembrane region" description="Helical" evidence="1">
    <location>
        <begin position="37"/>
        <end position="58"/>
    </location>
</feature>
<organism evidence="2 3">
    <name type="scientific">Hibiscus syriacus</name>
    <name type="common">Rose of Sharon</name>
    <dbReference type="NCBI Taxonomy" id="106335"/>
    <lineage>
        <taxon>Eukaryota</taxon>
        <taxon>Viridiplantae</taxon>
        <taxon>Streptophyta</taxon>
        <taxon>Embryophyta</taxon>
        <taxon>Tracheophyta</taxon>
        <taxon>Spermatophyta</taxon>
        <taxon>Magnoliopsida</taxon>
        <taxon>eudicotyledons</taxon>
        <taxon>Gunneridae</taxon>
        <taxon>Pentapetalae</taxon>
        <taxon>rosids</taxon>
        <taxon>malvids</taxon>
        <taxon>Malvales</taxon>
        <taxon>Malvaceae</taxon>
        <taxon>Malvoideae</taxon>
        <taxon>Hibiscus</taxon>
    </lineage>
</organism>